<keyword evidence="1" id="KW-0675">Receptor</keyword>
<dbReference type="InterPro" id="IPR051117">
    <property type="entry name" value="TRG_var/const_region"/>
</dbReference>
<dbReference type="Pfam" id="PF07686">
    <property type="entry name" value="V-set"/>
    <property type="match status" value="1"/>
</dbReference>
<dbReference type="InterPro" id="IPR036179">
    <property type="entry name" value="Ig-like_dom_sf"/>
</dbReference>
<dbReference type="OMA" id="YPAYFGP"/>
<feature type="signal peptide" evidence="3">
    <location>
        <begin position="1"/>
        <end position="23"/>
    </location>
</feature>
<evidence type="ECO:0000256" key="2">
    <source>
        <dbReference type="ARBA" id="ARBA00023319"/>
    </source>
</evidence>
<keyword evidence="3" id="KW-0732">Signal</keyword>
<dbReference type="PROSITE" id="PS50835">
    <property type="entry name" value="IG_LIKE"/>
    <property type="match status" value="2"/>
</dbReference>
<accession>A0A3Q2D633</accession>
<protein>
    <recommendedName>
        <fullName evidence="4">Ig-like domain-containing protein</fullName>
    </recommendedName>
</protein>
<proteinExistence type="predicted"/>
<organism evidence="5 6">
    <name type="scientific">Cyprinodon variegatus</name>
    <name type="common">Sheepshead minnow</name>
    <dbReference type="NCBI Taxonomy" id="28743"/>
    <lineage>
        <taxon>Eukaryota</taxon>
        <taxon>Metazoa</taxon>
        <taxon>Chordata</taxon>
        <taxon>Craniata</taxon>
        <taxon>Vertebrata</taxon>
        <taxon>Euteleostomi</taxon>
        <taxon>Actinopterygii</taxon>
        <taxon>Neopterygii</taxon>
        <taxon>Teleostei</taxon>
        <taxon>Neoteleostei</taxon>
        <taxon>Acanthomorphata</taxon>
        <taxon>Ovalentaria</taxon>
        <taxon>Atherinomorphae</taxon>
        <taxon>Cyprinodontiformes</taxon>
        <taxon>Cyprinodontidae</taxon>
        <taxon>Cyprinodon</taxon>
    </lineage>
</organism>
<feature type="chain" id="PRO_5018772926" description="Ig-like domain-containing protein" evidence="3">
    <location>
        <begin position="24"/>
        <end position="283"/>
    </location>
</feature>
<dbReference type="SMART" id="SM00409">
    <property type="entry name" value="IG"/>
    <property type="match status" value="1"/>
</dbReference>
<dbReference type="InterPro" id="IPR007110">
    <property type="entry name" value="Ig-like_dom"/>
</dbReference>
<evidence type="ECO:0000259" key="4">
    <source>
        <dbReference type="PROSITE" id="PS50835"/>
    </source>
</evidence>
<dbReference type="Proteomes" id="UP000265020">
    <property type="component" value="Unassembled WGS sequence"/>
</dbReference>
<evidence type="ECO:0000256" key="1">
    <source>
        <dbReference type="ARBA" id="ARBA00023170"/>
    </source>
</evidence>
<keyword evidence="6" id="KW-1185">Reference proteome</keyword>
<dbReference type="PANTHER" id="PTHR19256:SF63">
    <property type="entry name" value="T CELL RECEPTOR GAMMA VARIABLE 3-RELATED"/>
    <property type="match status" value="1"/>
</dbReference>
<dbReference type="GeneTree" id="ENSGT00940000164625"/>
<dbReference type="InterPro" id="IPR003599">
    <property type="entry name" value="Ig_sub"/>
</dbReference>
<dbReference type="Pfam" id="PF07654">
    <property type="entry name" value="C1-set"/>
    <property type="match status" value="1"/>
</dbReference>
<sequence>MIPFRPRFFTALHLLMITPLLWTKEGQSTTMSCSHTKDASYYQMYWYQQHRNGGIMELVAYSVGKDISTIEAPFNKSKYSMMRPSTLTTTLKIQHAEAGDSAVYYCASSKCDTGNEAYFGKGTKLTVLEDGRKPTPPTVKIFPPSPNECRYKDKPDWKIRKTLVCVASGFYPDHVSVSWKLNDEEVTDEVATDPAAKWDKNKKYYNITSRLRVLAKYWFKPEIKFSCIVHFYNGEKNTTHSASISEKYLKITQNAKVSYSVLIVKSCVYGALVCFLVWKLQVS</sequence>
<dbReference type="SUPFAM" id="SSF48726">
    <property type="entry name" value="Immunoglobulin"/>
    <property type="match status" value="2"/>
</dbReference>
<dbReference type="Ensembl" id="ENSCVAT00000021591.1">
    <property type="protein sequence ID" value="ENSCVAP00000013917.1"/>
    <property type="gene ID" value="ENSCVAG00000016480.1"/>
</dbReference>
<keyword evidence="2" id="KW-0393">Immunoglobulin domain</keyword>
<reference evidence="5" key="2">
    <citation type="submission" date="2025-09" db="UniProtKB">
        <authorList>
            <consortium name="Ensembl"/>
        </authorList>
    </citation>
    <scope>IDENTIFICATION</scope>
</reference>
<evidence type="ECO:0000256" key="3">
    <source>
        <dbReference type="SAM" id="SignalP"/>
    </source>
</evidence>
<dbReference type="SMART" id="SM00407">
    <property type="entry name" value="IGc1"/>
    <property type="match status" value="1"/>
</dbReference>
<dbReference type="InterPro" id="IPR003597">
    <property type="entry name" value="Ig_C1-set"/>
</dbReference>
<feature type="domain" description="Ig-like" evidence="4">
    <location>
        <begin position="137"/>
        <end position="245"/>
    </location>
</feature>
<dbReference type="Gene3D" id="2.60.40.10">
    <property type="entry name" value="Immunoglobulins"/>
    <property type="match status" value="2"/>
</dbReference>
<feature type="domain" description="Ig-like" evidence="4">
    <location>
        <begin position="6"/>
        <end position="126"/>
    </location>
</feature>
<dbReference type="InterPro" id="IPR013106">
    <property type="entry name" value="Ig_V-set"/>
</dbReference>
<dbReference type="SMART" id="SM00406">
    <property type="entry name" value="IGv"/>
    <property type="match status" value="1"/>
</dbReference>
<dbReference type="PANTHER" id="PTHR19256">
    <property type="entry name" value="T-CELL RECEPTOR GAMMA CHAIN"/>
    <property type="match status" value="1"/>
</dbReference>
<dbReference type="STRING" id="28743.ENSCVAP00000013917"/>
<dbReference type="AlphaFoldDB" id="A0A3Q2D633"/>
<reference evidence="5" key="1">
    <citation type="submission" date="2025-08" db="UniProtKB">
        <authorList>
            <consortium name="Ensembl"/>
        </authorList>
    </citation>
    <scope>IDENTIFICATION</scope>
</reference>
<evidence type="ECO:0000313" key="6">
    <source>
        <dbReference type="Proteomes" id="UP000265020"/>
    </source>
</evidence>
<dbReference type="InterPro" id="IPR013783">
    <property type="entry name" value="Ig-like_fold"/>
</dbReference>
<evidence type="ECO:0000313" key="5">
    <source>
        <dbReference type="Ensembl" id="ENSCVAP00000013917.1"/>
    </source>
</evidence>
<name>A0A3Q2D633_CYPVA</name>